<keyword evidence="5" id="KW-0342">GTP-binding</keyword>
<dbReference type="InterPro" id="IPR009000">
    <property type="entry name" value="Transl_B-barrel_sf"/>
</dbReference>
<dbReference type="InterPro" id="IPR050055">
    <property type="entry name" value="EF-Tu_GTPase"/>
</dbReference>
<dbReference type="SUPFAM" id="SSF46785">
    <property type="entry name" value="Winged helix' DNA-binding domain"/>
    <property type="match status" value="1"/>
</dbReference>
<dbReference type="PRINTS" id="PR00315">
    <property type="entry name" value="ELONGATNFCT"/>
</dbReference>
<dbReference type="Gene3D" id="3.40.50.300">
    <property type="entry name" value="P-loop containing nucleotide triphosphate hydrolases"/>
    <property type="match status" value="1"/>
</dbReference>
<organism evidence="7 8">
    <name type="scientific">Pelagibaculum spongiae</name>
    <dbReference type="NCBI Taxonomy" id="2080658"/>
    <lineage>
        <taxon>Bacteria</taxon>
        <taxon>Pseudomonadati</taxon>
        <taxon>Pseudomonadota</taxon>
        <taxon>Gammaproteobacteria</taxon>
        <taxon>Oceanospirillales</taxon>
        <taxon>Pelagibaculum</taxon>
    </lineage>
</organism>
<dbReference type="PROSITE" id="PS51722">
    <property type="entry name" value="G_TR_2"/>
    <property type="match status" value="1"/>
</dbReference>
<name>A0A2V1GXC8_9GAMM</name>
<dbReference type="InterPro" id="IPR000795">
    <property type="entry name" value="T_Tr_GTP-bd_dom"/>
</dbReference>
<gene>
    <name evidence="7" type="primary">selB</name>
    <name evidence="7" type="ORF">DC094_02050</name>
</gene>
<dbReference type="Gene3D" id="2.40.30.10">
    <property type="entry name" value="Translation factors"/>
    <property type="match status" value="1"/>
</dbReference>
<dbReference type="InterPro" id="IPR027417">
    <property type="entry name" value="P-loop_NTPase"/>
</dbReference>
<keyword evidence="4" id="KW-0648">Protein biosynthesis</keyword>
<dbReference type="Proteomes" id="UP000244906">
    <property type="component" value="Unassembled WGS sequence"/>
</dbReference>
<dbReference type="NCBIfam" id="TIGR00231">
    <property type="entry name" value="small_GTP"/>
    <property type="match status" value="1"/>
</dbReference>
<evidence type="ECO:0000313" key="7">
    <source>
        <dbReference type="EMBL" id="PVZ71831.1"/>
    </source>
</evidence>
<protein>
    <submittedName>
        <fullName evidence="7">Selenocysteine-specific translation elongation factor</fullName>
    </submittedName>
</protein>
<dbReference type="InterPro" id="IPR015191">
    <property type="entry name" value="SelB_WHD4"/>
</dbReference>
<sequence>MRNAVIGTAGHVDHGKTALIHALTGIMTARKHEQDRGMTMDLGFAWFPDDEGGAVGVIDVPGHERYIRNMVSGVWSLDLALLVISAEEGWMPMTTDHLRVLSAMGVSNVILVVNKCDLVDAETLAMVEEDALDKCMEIADILPDSISVSALEGTNIQKLRQMVLKQLRTGEQPPRMPGSHLYIDRVFTVNGIGTVVTGSLAGEQIEHGQKMTMLPGGQQVQVKALQSYKKDLKTAVPTSRVAVGLKGVAKKDVERGHCLVASGSGFKPIKDMLVRLDFEAAGGKHNREVEVVLGTAHSLARLIPLKDSRFARLKISDAISCHWGQKLVIIRHGGSDILHAAEVVWMGELERSLRSKVQPMLERLPEKLETHLEQQLGLEINGYAEISVSERSLSGDYVTLGRWLATQSFQQKSFDKIVELLGSETTTFSADEISSKLSIEIGLLELLLNQLQEQGLIRNQGGVWQTGGGADEAQLSELALTILQKIRDNGKAGFEAEREKIPGAQKELRNLVRLEFIIQMEGKLYYPLDLYQELVVEILQGRAVGDKMTIAQAREISGLSRKFLIPLLNRMSIDGFVRNENPERVVLKLPQAEL</sequence>
<evidence type="ECO:0000256" key="3">
    <source>
        <dbReference type="ARBA" id="ARBA00022741"/>
    </source>
</evidence>
<dbReference type="InterPro" id="IPR036390">
    <property type="entry name" value="WH_DNA-bd_sf"/>
</dbReference>
<dbReference type="OrthoDB" id="9803139at2"/>
<comment type="subcellular location">
    <subcellularLocation>
        <location evidence="1">Cytoplasm</location>
    </subcellularLocation>
</comment>
<dbReference type="GO" id="GO:0003924">
    <property type="term" value="F:GTPase activity"/>
    <property type="evidence" value="ECO:0007669"/>
    <property type="project" value="InterPro"/>
</dbReference>
<keyword evidence="8" id="KW-1185">Reference proteome</keyword>
<evidence type="ECO:0000256" key="5">
    <source>
        <dbReference type="ARBA" id="ARBA00023134"/>
    </source>
</evidence>
<dbReference type="PANTHER" id="PTHR43721:SF22">
    <property type="entry name" value="ELONGATION FACTOR TU, MITOCHONDRIAL"/>
    <property type="match status" value="1"/>
</dbReference>
<dbReference type="SUPFAM" id="SSF52540">
    <property type="entry name" value="P-loop containing nucleoside triphosphate hydrolases"/>
    <property type="match status" value="1"/>
</dbReference>
<dbReference type="AlphaFoldDB" id="A0A2V1GXC8"/>
<dbReference type="GO" id="GO:0005829">
    <property type="term" value="C:cytosol"/>
    <property type="evidence" value="ECO:0007669"/>
    <property type="project" value="TreeGrafter"/>
</dbReference>
<dbReference type="PANTHER" id="PTHR43721">
    <property type="entry name" value="ELONGATION FACTOR TU-RELATED"/>
    <property type="match status" value="1"/>
</dbReference>
<reference evidence="7 8" key="1">
    <citation type="submission" date="2018-04" db="EMBL/GenBank/DDBJ databases">
        <title>Thalassorhabdus spongiae gen. nov., sp. nov., isolated from a marine sponge in South-West Iceland.</title>
        <authorList>
            <person name="Knobloch S."/>
            <person name="Daussin A."/>
            <person name="Johannsson R."/>
            <person name="Marteinsson V.T."/>
        </authorList>
    </citation>
    <scope>NUCLEOTIDE SEQUENCE [LARGE SCALE GENOMIC DNA]</scope>
    <source>
        <strain evidence="7 8">Hp12</strain>
    </source>
</reference>
<keyword evidence="2" id="KW-0963">Cytoplasm</keyword>
<dbReference type="InterPro" id="IPR005225">
    <property type="entry name" value="Small_GTP-bd"/>
</dbReference>
<dbReference type="NCBIfam" id="TIGR00475">
    <property type="entry name" value="selB"/>
    <property type="match status" value="1"/>
</dbReference>
<evidence type="ECO:0000259" key="6">
    <source>
        <dbReference type="PROSITE" id="PS51722"/>
    </source>
</evidence>
<dbReference type="RefSeq" id="WP_116685419.1">
    <property type="nucleotide sequence ID" value="NZ_CAWNYD010000001.1"/>
</dbReference>
<evidence type="ECO:0000256" key="2">
    <source>
        <dbReference type="ARBA" id="ARBA00022490"/>
    </source>
</evidence>
<evidence type="ECO:0000256" key="4">
    <source>
        <dbReference type="ARBA" id="ARBA00022917"/>
    </source>
</evidence>
<comment type="caution">
    <text evidence="7">The sequence shown here is derived from an EMBL/GenBank/DDBJ whole genome shotgun (WGS) entry which is preliminary data.</text>
</comment>
<keyword evidence="7" id="KW-0251">Elongation factor</keyword>
<proteinExistence type="predicted"/>
<feature type="domain" description="Tr-type G" evidence="6">
    <location>
        <begin position="1"/>
        <end position="175"/>
    </location>
</feature>
<keyword evidence="3" id="KW-0547">Nucleotide-binding</keyword>
<dbReference type="Pfam" id="PF09107">
    <property type="entry name" value="WHD_3rd_SelB"/>
    <property type="match status" value="1"/>
</dbReference>
<dbReference type="InterPro" id="IPR004535">
    <property type="entry name" value="Transl_elong_SelB"/>
</dbReference>
<dbReference type="GO" id="GO:0001514">
    <property type="term" value="P:selenocysteine incorporation"/>
    <property type="evidence" value="ECO:0007669"/>
    <property type="project" value="InterPro"/>
</dbReference>
<dbReference type="Gene3D" id="1.10.10.10">
    <property type="entry name" value="Winged helix-like DNA-binding domain superfamily/Winged helix DNA-binding domain"/>
    <property type="match status" value="1"/>
</dbReference>
<dbReference type="GO" id="GO:0005525">
    <property type="term" value="F:GTP binding"/>
    <property type="evidence" value="ECO:0007669"/>
    <property type="project" value="UniProtKB-KW"/>
</dbReference>
<dbReference type="EMBL" id="QDDL01000001">
    <property type="protein sequence ID" value="PVZ71831.1"/>
    <property type="molecule type" value="Genomic_DNA"/>
</dbReference>
<evidence type="ECO:0000256" key="1">
    <source>
        <dbReference type="ARBA" id="ARBA00004496"/>
    </source>
</evidence>
<dbReference type="Pfam" id="PF00009">
    <property type="entry name" value="GTP_EFTU"/>
    <property type="match status" value="1"/>
</dbReference>
<evidence type="ECO:0000313" key="8">
    <source>
        <dbReference type="Proteomes" id="UP000244906"/>
    </source>
</evidence>
<dbReference type="GO" id="GO:0003723">
    <property type="term" value="F:RNA binding"/>
    <property type="evidence" value="ECO:0007669"/>
    <property type="project" value="InterPro"/>
</dbReference>
<dbReference type="SUPFAM" id="SSF50447">
    <property type="entry name" value="Translation proteins"/>
    <property type="match status" value="1"/>
</dbReference>
<dbReference type="GO" id="GO:0003746">
    <property type="term" value="F:translation elongation factor activity"/>
    <property type="evidence" value="ECO:0007669"/>
    <property type="project" value="UniProtKB-KW"/>
</dbReference>
<accession>A0A2V1GXC8</accession>
<dbReference type="InterPro" id="IPR036388">
    <property type="entry name" value="WH-like_DNA-bd_sf"/>
</dbReference>